<keyword evidence="4" id="KW-1185">Reference proteome</keyword>
<feature type="chain" id="PRO_5046478661" evidence="2">
    <location>
        <begin position="18"/>
        <end position="214"/>
    </location>
</feature>
<evidence type="ECO:0000256" key="2">
    <source>
        <dbReference type="SAM" id="SignalP"/>
    </source>
</evidence>
<feature type="coiled-coil region" evidence="1">
    <location>
        <begin position="111"/>
        <end position="160"/>
    </location>
</feature>
<protein>
    <submittedName>
        <fullName evidence="3">Uncharacterized protein</fullName>
    </submittedName>
</protein>
<comment type="caution">
    <text evidence="3">The sequence shown here is derived from an EMBL/GenBank/DDBJ whole genome shotgun (WGS) entry which is preliminary data.</text>
</comment>
<gene>
    <name evidence="3" type="ORF">ACFPXP_01985</name>
</gene>
<evidence type="ECO:0000313" key="3">
    <source>
        <dbReference type="EMBL" id="MFC5985242.1"/>
    </source>
</evidence>
<dbReference type="RefSeq" id="WP_379891886.1">
    <property type="nucleotide sequence ID" value="NZ_CBCSCT010000003.1"/>
</dbReference>
<evidence type="ECO:0000313" key="4">
    <source>
        <dbReference type="Proteomes" id="UP001596250"/>
    </source>
</evidence>
<keyword evidence="2" id="KW-0732">Signal</keyword>
<feature type="signal peptide" evidence="2">
    <location>
        <begin position="1"/>
        <end position="17"/>
    </location>
</feature>
<evidence type="ECO:0000256" key="1">
    <source>
        <dbReference type="SAM" id="Coils"/>
    </source>
</evidence>
<proteinExistence type="predicted"/>
<name>A0ABW1IJL3_9BACL</name>
<dbReference type="EMBL" id="JBHSQV010000010">
    <property type="protein sequence ID" value="MFC5985242.1"/>
    <property type="molecule type" value="Genomic_DNA"/>
</dbReference>
<sequence>MALLGGFKGMVAFSAFAMTAAADSYVGEAEQMFQTVNKIQDGQQQLLSQMSEAQNEGNQALASQLHAQFEQNERNLEQIGISFAPIDLTKSKLDIETLMTMVQSQRSSMLEAQLEQQVHAVKERNEQISRLQQELIAAQQAGDEQKLSELKAKIDQLSNASQMDMIRLQSLTNKRNEAFELMTDMMRKKDAGVTIEYHRKYAMKMQVERSDRRS</sequence>
<organism evidence="3 4">
    <name type="scientific">Marinicrinis lubricantis</name>
    <dbReference type="NCBI Taxonomy" id="2086470"/>
    <lineage>
        <taxon>Bacteria</taxon>
        <taxon>Bacillati</taxon>
        <taxon>Bacillota</taxon>
        <taxon>Bacilli</taxon>
        <taxon>Bacillales</taxon>
        <taxon>Paenibacillaceae</taxon>
    </lineage>
</organism>
<reference evidence="4" key="1">
    <citation type="journal article" date="2019" name="Int. J. Syst. Evol. Microbiol.">
        <title>The Global Catalogue of Microorganisms (GCM) 10K type strain sequencing project: providing services to taxonomists for standard genome sequencing and annotation.</title>
        <authorList>
            <consortium name="The Broad Institute Genomics Platform"/>
            <consortium name="The Broad Institute Genome Sequencing Center for Infectious Disease"/>
            <person name="Wu L."/>
            <person name="Ma J."/>
        </authorList>
    </citation>
    <scope>NUCLEOTIDE SEQUENCE [LARGE SCALE GENOMIC DNA]</scope>
    <source>
        <strain evidence="4">CCM 8749</strain>
    </source>
</reference>
<dbReference type="Proteomes" id="UP001596250">
    <property type="component" value="Unassembled WGS sequence"/>
</dbReference>
<accession>A0ABW1IJL3</accession>
<keyword evidence="1" id="KW-0175">Coiled coil</keyword>